<dbReference type="AlphaFoldDB" id="A0AAJ1I9S4"/>
<reference evidence="1 2" key="1">
    <citation type="submission" date="2022-12" db="EMBL/GenBank/DDBJ databases">
        <title>Metagenome assembled genome from gulf of manar.</title>
        <authorList>
            <person name="Kohli P."/>
            <person name="Pk S."/>
            <person name="Venkata Ramana C."/>
            <person name="Sasikala C."/>
        </authorList>
    </citation>
    <scope>NUCLEOTIDE SEQUENCE [LARGE SCALE GENOMIC DNA]</scope>
    <source>
        <strain evidence="1">JB008</strain>
    </source>
</reference>
<sequence>MNFNSSTDSTIRHSGKVANVDEIKAILFLGIKSDIPMKDPKRKVDIII</sequence>
<organism evidence="1 2">
    <name type="scientific">Candidatus Thalassospirochaeta sargassi</name>
    <dbReference type="NCBI Taxonomy" id="3119039"/>
    <lineage>
        <taxon>Bacteria</taxon>
        <taxon>Pseudomonadati</taxon>
        <taxon>Spirochaetota</taxon>
        <taxon>Spirochaetia</taxon>
        <taxon>Spirochaetales</taxon>
        <taxon>Spirochaetaceae</taxon>
        <taxon>Candidatus Thalassospirochaeta</taxon>
    </lineage>
</organism>
<accession>A0AAJ1I9S4</accession>
<protein>
    <submittedName>
        <fullName evidence="1">Uncharacterized protein</fullName>
    </submittedName>
</protein>
<name>A0AAJ1I9S4_9SPIO</name>
<dbReference type="EMBL" id="JAQQAL010000005">
    <property type="protein sequence ID" value="MDC7225280.1"/>
    <property type="molecule type" value="Genomic_DNA"/>
</dbReference>
<comment type="caution">
    <text evidence="1">The sequence shown here is derived from an EMBL/GenBank/DDBJ whole genome shotgun (WGS) entry which is preliminary data.</text>
</comment>
<evidence type="ECO:0000313" key="1">
    <source>
        <dbReference type="EMBL" id="MDC7225280.1"/>
    </source>
</evidence>
<proteinExistence type="predicted"/>
<gene>
    <name evidence="1" type="ORF">PQJ61_00790</name>
</gene>
<dbReference type="Proteomes" id="UP001221217">
    <property type="component" value="Unassembled WGS sequence"/>
</dbReference>
<evidence type="ECO:0000313" key="2">
    <source>
        <dbReference type="Proteomes" id="UP001221217"/>
    </source>
</evidence>